<dbReference type="GO" id="GO:0005737">
    <property type="term" value="C:cytoplasm"/>
    <property type="evidence" value="ECO:0007669"/>
    <property type="project" value="TreeGrafter"/>
</dbReference>
<dbReference type="PANTHER" id="PTHR48100:SF1">
    <property type="entry name" value="HISTIDINE PHOSPHATASE FAMILY PROTEIN-RELATED"/>
    <property type="match status" value="1"/>
</dbReference>
<gene>
    <name evidence="1" type="ORF">HYPBUDRAFT_9566</name>
</gene>
<organism evidence="1 2">
    <name type="scientific">Hyphopichia burtonii NRRL Y-1933</name>
    <dbReference type="NCBI Taxonomy" id="984485"/>
    <lineage>
        <taxon>Eukaryota</taxon>
        <taxon>Fungi</taxon>
        <taxon>Dikarya</taxon>
        <taxon>Ascomycota</taxon>
        <taxon>Saccharomycotina</taxon>
        <taxon>Pichiomycetes</taxon>
        <taxon>Debaryomycetaceae</taxon>
        <taxon>Hyphopichia</taxon>
    </lineage>
</organism>
<evidence type="ECO:0000313" key="1">
    <source>
        <dbReference type="EMBL" id="ODV70291.1"/>
    </source>
</evidence>
<dbReference type="InterPro" id="IPR029033">
    <property type="entry name" value="His_PPase_superfam"/>
</dbReference>
<dbReference type="GeneID" id="30998494"/>
<dbReference type="EMBL" id="KV454538">
    <property type="protein sequence ID" value="ODV70291.1"/>
    <property type="molecule type" value="Genomic_DNA"/>
</dbReference>
<dbReference type="PANTHER" id="PTHR48100">
    <property type="entry name" value="BROAD-SPECIFICITY PHOSPHATASE YOR283W-RELATED"/>
    <property type="match status" value="1"/>
</dbReference>
<reference evidence="2" key="1">
    <citation type="submission" date="2016-05" db="EMBL/GenBank/DDBJ databases">
        <title>Comparative genomics of biotechnologically important yeasts.</title>
        <authorList>
            <consortium name="DOE Joint Genome Institute"/>
            <person name="Riley R."/>
            <person name="Haridas S."/>
            <person name="Wolfe K.H."/>
            <person name="Lopes M.R."/>
            <person name="Hittinger C.T."/>
            <person name="Goker M."/>
            <person name="Salamov A."/>
            <person name="Wisecaver J."/>
            <person name="Long T.M."/>
            <person name="Aerts A.L."/>
            <person name="Barry K."/>
            <person name="Choi C."/>
            <person name="Clum A."/>
            <person name="Coughlan A.Y."/>
            <person name="Deshpande S."/>
            <person name="Douglass A.P."/>
            <person name="Hanson S.J."/>
            <person name="Klenk H.-P."/>
            <person name="Labutti K."/>
            <person name="Lapidus A."/>
            <person name="Lindquist E."/>
            <person name="Lipzen A."/>
            <person name="Meier-Kolthoff J.P."/>
            <person name="Ohm R.A."/>
            <person name="Otillar R.P."/>
            <person name="Pangilinan J."/>
            <person name="Peng Y."/>
            <person name="Rokas A."/>
            <person name="Rosa C.A."/>
            <person name="Scheuner C."/>
            <person name="Sibirny A.A."/>
            <person name="Slot J.C."/>
            <person name="Stielow J.B."/>
            <person name="Sun H."/>
            <person name="Kurtzman C.P."/>
            <person name="Blackwell M."/>
            <person name="Grigoriev I.V."/>
            <person name="Jeffries T.W."/>
        </authorList>
    </citation>
    <scope>NUCLEOTIDE SEQUENCE [LARGE SCALE GENOMIC DNA]</scope>
    <source>
        <strain evidence="2">NRRL Y-1933</strain>
    </source>
</reference>
<dbReference type="SUPFAM" id="SSF53254">
    <property type="entry name" value="Phosphoglycerate mutase-like"/>
    <property type="match status" value="1"/>
</dbReference>
<dbReference type="AlphaFoldDB" id="A0A1E4RSU9"/>
<name>A0A1E4RSU9_9ASCO</name>
<dbReference type="Gene3D" id="3.40.50.1240">
    <property type="entry name" value="Phosphoglycerate mutase-like"/>
    <property type="match status" value="1"/>
</dbReference>
<dbReference type="SMART" id="SM00855">
    <property type="entry name" value="PGAM"/>
    <property type="match status" value="1"/>
</dbReference>
<protein>
    <submittedName>
        <fullName evidence="1">Phosphoglycerate mutase-like protein</fullName>
    </submittedName>
</protein>
<dbReference type="RefSeq" id="XP_020079358.1">
    <property type="nucleotide sequence ID" value="XM_020223945.1"/>
</dbReference>
<dbReference type="OrthoDB" id="496981at2759"/>
<keyword evidence="2" id="KW-1185">Reference proteome</keyword>
<proteinExistence type="predicted"/>
<evidence type="ECO:0000313" key="2">
    <source>
        <dbReference type="Proteomes" id="UP000095085"/>
    </source>
</evidence>
<dbReference type="Proteomes" id="UP000095085">
    <property type="component" value="Unassembled WGS sequence"/>
</dbReference>
<dbReference type="CDD" id="cd07067">
    <property type="entry name" value="HP_PGM_like"/>
    <property type="match status" value="1"/>
</dbReference>
<dbReference type="GO" id="GO:0016791">
    <property type="term" value="F:phosphatase activity"/>
    <property type="evidence" value="ECO:0007669"/>
    <property type="project" value="TreeGrafter"/>
</dbReference>
<dbReference type="Pfam" id="PF00300">
    <property type="entry name" value="His_Phos_1"/>
    <property type="match status" value="1"/>
</dbReference>
<dbReference type="InterPro" id="IPR013078">
    <property type="entry name" value="His_Pase_superF_clade-1"/>
</dbReference>
<dbReference type="InterPro" id="IPR050275">
    <property type="entry name" value="PGM_Phosphatase"/>
</dbReference>
<sequence length="320" mass="36736">MSLLVPNQRDHVDAHADLDQDELYRGLVEKIRLESPQELSWRFSAVPGFFVQSDPDTDDMNFNYALQDFGLKKPWEQLIEEVDHLNETSAGNECYKVIFLARHGQGFHNIASQKFSKEDWMAKWRFLGTDGEITWGPDSDLTELGVQQAVQNNEFWLDQLSKGAPIPSKFFVSPLRRSASTLVHTWKSIDIPKPVVCEGVRETIGLHLCHKRSTKSTIKQLFPNFDFEPGFTEDDQLERVYSSEKEQLHEQFLRINYFLQKLFESDWDGEKVDKSADSTFVNVTSHAGTMRAFITVVDHRKFTIPTGGQIPIVVKGVRKV</sequence>
<accession>A0A1E4RSU9</accession>